<dbReference type="Proteomes" id="UP000440732">
    <property type="component" value="Unassembled WGS sequence"/>
</dbReference>
<evidence type="ECO:0000313" key="3">
    <source>
        <dbReference type="EMBL" id="KAE9098129.1"/>
    </source>
</evidence>
<feature type="region of interest" description="Disordered" evidence="1">
    <location>
        <begin position="92"/>
        <end position="156"/>
    </location>
</feature>
<dbReference type="Proteomes" id="UP000476176">
    <property type="component" value="Unassembled WGS sequence"/>
</dbReference>
<dbReference type="EMBL" id="QXFZ01001444">
    <property type="protein sequence ID" value="KAE9090373.1"/>
    <property type="molecule type" value="Genomic_DNA"/>
</dbReference>
<evidence type="ECO:0000313" key="6">
    <source>
        <dbReference type="Proteomes" id="UP000437068"/>
    </source>
</evidence>
<gene>
    <name evidence="5" type="ORF">PF001_g23288</name>
    <name evidence="4" type="ORF">PF004_g20405</name>
    <name evidence="3" type="ORF">PF006_g23419</name>
    <name evidence="2" type="ORF">PF007_g19261</name>
</gene>
<evidence type="ECO:0000313" key="4">
    <source>
        <dbReference type="EMBL" id="KAE9195516.1"/>
    </source>
</evidence>
<evidence type="ECO:0000313" key="9">
    <source>
        <dbReference type="Proteomes" id="UP000476176"/>
    </source>
</evidence>
<dbReference type="EMBL" id="QXGC01001818">
    <property type="protein sequence ID" value="KAE9195516.1"/>
    <property type="molecule type" value="Genomic_DNA"/>
</dbReference>
<reference evidence="6 7" key="1">
    <citation type="submission" date="2018-08" db="EMBL/GenBank/DDBJ databases">
        <title>Genomic investigation of the strawberry pathogen Phytophthora fragariae indicates pathogenicity is determined by transcriptional variation in three key races.</title>
        <authorList>
            <person name="Adams T.M."/>
            <person name="Armitage A.D."/>
            <person name="Sobczyk M.K."/>
            <person name="Bates H.J."/>
            <person name="Dunwell J.M."/>
            <person name="Nellist C.F."/>
            <person name="Harrison R.J."/>
        </authorList>
    </citation>
    <scope>NUCLEOTIDE SEQUENCE [LARGE SCALE GENOMIC DNA]</scope>
    <source>
        <strain evidence="5 6">A4</strain>
        <strain evidence="4 9">BC-23</strain>
        <strain evidence="3 7">NOV-5</strain>
        <strain evidence="2 8">NOV-71</strain>
    </source>
</reference>
<evidence type="ECO:0000256" key="1">
    <source>
        <dbReference type="SAM" id="MobiDB-lite"/>
    </source>
</evidence>
<dbReference type="EMBL" id="QXGA01002416">
    <property type="protein sequence ID" value="KAE9098129.1"/>
    <property type="molecule type" value="Genomic_DNA"/>
</dbReference>
<dbReference type="EMBL" id="QXGE01002369">
    <property type="protein sequence ID" value="KAE9282483.1"/>
    <property type="molecule type" value="Genomic_DNA"/>
</dbReference>
<sequence length="260" mass="29419">MATMTTAMEWEAPIPVWIDSISIDVDEVMAASDLMDSIPLHPVVTPTGSPCTPTATEQLSMFGVLQDLKPIDSDDFELTLNVESINVIAESPVKKSATSTPRSISPVKRQPTAKPPRRTGRKIHPDPVGRKENRKDKQRGYEKGYRRRQKDKRAEDEAEWIQLETQVREILAKRTSAVVLGPQDELQTQPTPSTVSIRQRYLELLQEERALREAEVLDSCMLTRDLALALWGTSPTRRNVREQLNALPGLRECLTFEFSW</sequence>
<organism evidence="3 7">
    <name type="scientific">Phytophthora fragariae</name>
    <dbReference type="NCBI Taxonomy" id="53985"/>
    <lineage>
        <taxon>Eukaryota</taxon>
        <taxon>Sar</taxon>
        <taxon>Stramenopiles</taxon>
        <taxon>Oomycota</taxon>
        <taxon>Peronosporomycetes</taxon>
        <taxon>Peronosporales</taxon>
        <taxon>Peronosporaceae</taxon>
        <taxon>Phytophthora</taxon>
    </lineage>
</organism>
<evidence type="ECO:0000313" key="5">
    <source>
        <dbReference type="EMBL" id="KAE9282483.1"/>
    </source>
</evidence>
<protein>
    <submittedName>
        <fullName evidence="3">Uncharacterized protein</fullName>
    </submittedName>
</protein>
<feature type="compositionally biased region" description="Basic and acidic residues" evidence="1">
    <location>
        <begin position="123"/>
        <end position="144"/>
    </location>
</feature>
<dbReference type="Proteomes" id="UP000441208">
    <property type="component" value="Unassembled WGS sequence"/>
</dbReference>
<accession>A0A6A3RIU5</accession>
<evidence type="ECO:0000313" key="2">
    <source>
        <dbReference type="EMBL" id="KAE9090373.1"/>
    </source>
</evidence>
<name>A0A6A3RIU5_9STRA</name>
<comment type="caution">
    <text evidence="3">The sequence shown here is derived from an EMBL/GenBank/DDBJ whole genome shotgun (WGS) entry which is preliminary data.</text>
</comment>
<evidence type="ECO:0000313" key="7">
    <source>
        <dbReference type="Proteomes" id="UP000440732"/>
    </source>
</evidence>
<dbReference type="Proteomes" id="UP000437068">
    <property type="component" value="Unassembled WGS sequence"/>
</dbReference>
<dbReference type="AlphaFoldDB" id="A0A6A3RIU5"/>
<proteinExistence type="predicted"/>
<evidence type="ECO:0000313" key="8">
    <source>
        <dbReference type="Proteomes" id="UP000441208"/>
    </source>
</evidence>